<evidence type="ECO:0000259" key="1">
    <source>
        <dbReference type="Pfam" id="PF13460"/>
    </source>
</evidence>
<dbReference type="Proteomes" id="UP001184150">
    <property type="component" value="Unassembled WGS sequence"/>
</dbReference>
<name>A0ABU1MSC5_9SPHN</name>
<dbReference type="InterPro" id="IPR052718">
    <property type="entry name" value="NmrA-type_oxidoreductase"/>
</dbReference>
<proteinExistence type="predicted"/>
<gene>
    <name evidence="2" type="ORF">J2792_003773</name>
</gene>
<feature type="domain" description="NAD(P)-binding" evidence="1">
    <location>
        <begin position="6"/>
        <end position="179"/>
    </location>
</feature>
<protein>
    <submittedName>
        <fullName evidence="2">NAD(P)H dehydrogenase (Quinone)</fullName>
        <ecNumber evidence="2">1.6.5.2</ecNumber>
    </submittedName>
</protein>
<accession>A0ABU1MSC5</accession>
<dbReference type="EMBL" id="JAVDRD010000012">
    <property type="protein sequence ID" value="MDR6512886.1"/>
    <property type="molecule type" value="Genomic_DNA"/>
</dbReference>
<dbReference type="GO" id="GO:0003955">
    <property type="term" value="F:NAD(P)H dehydrogenase (quinone) activity"/>
    <property type="evidence" value="ECO:0007669"/>
    <property type="project" value="UniProtKB-EC"/>
</dbReference>
<keyword evidence="2" id="KW-0560">Oxidoreductase</keyword>
<dbReference type="InterPro" id="IPR016040">
    <property type="entry name" value="NAD(P)-bd_dom"/>
</dbReference>
<evidence type="ECO:0000313" key="3">
    <source>
        <dbReference type="Proteomes" id="UP001184150"/>
    </source>
</evidence>
<dbReference type="EC" id="1.6.5.2" evidence="2"/>
<dbReference type="SUPFAM" id="SSF51735">
    <property type="entry name" value="NAD(P)-binding Rossmann-fold domains"/>
    <property type="match status" value="1"/>
</dbReference>
<dbReference type="RefSeq" id="WP_054132671.1">
    <property type="nucleotide sequence ID" value="NZ_CP140000.1"/>
</dbReference>
<dbReference type="Gene3D" id="3.40.50.720">
    <property type="entry name" value="NAD(P)-binding Rossmann-like Domain"/>
    <property type="match status" value="1"/>
</dbReference>
<dbReference type="PANTHER" id="PTHR47129">
    <property type="entry name" value="QUINONE OXIDOREDUCTASE 2"/>
    <property type="match status" value="1"/>
</dbReference>
<sequence>MYAVAGASGQLGRLVLAELVAKVGAGNVVALARDPAKLEGSGVAVRVADYDKPETLAPALSGVERLLLISGNAVGARVPQHAAVIDAAKAARVGLIAYTSILHADTSTIGLAQEHRETEALLRASGVPFVLLRNGWYNENYTGALAPAIAHGAILGAAGQGRIASATRADYAAAAAQALIGAKGGEVYELAGDTAFTMAEFAAEVARQAGKPVAYVDMSKADYAAALEGVGLPGFLAQMLANSSFESSKDQLFDDSRTLSALIGRPTTPIAQTIAAALA</sequence>
<evidence type="ECO:0000313" key="2">
    <source>
        <dbReference type="EMBL" id="MDR6512886.1"/>
    </source>
</evidence>
<dbReference type="PANTHER" id="PTHR47129:SF1">
    <property type="entry name" value="NMRA-LIKE DOMAIN-CONTAINING PROTEIN"/>
    <property type="match status" value="1"/>
</dbReference>
<comment type="caution">
    <text evidence="2">The sequence shown here is derived from an EMBL/GenBank/DDBJ whole genome shotgun (WGS) entry which is preliminary data.</text>
</comment>
<reference evidence="2 3" key="1">
    <citation type="submission" date="2023-07" db="EMBL/GenBank/DDBJ databases">
        <title>Sorghum-associated microbial communities from plants grown in Nebraska, USA.</title>
        <authorList>
            <person name="Schachtman D."/>
        </authorList>
    </citation>
    <scope>NUCLEOTIDE SEQUENCE [LARGE SCALE GENOMIC DNA]</scope>
    <source>
        <strain evidence="2 3">DS1027</strain>
    </source>
</reference>
<dbReference type="InterPro" id="IPR036291">
    <property type="entry name" value="NAD(P)-bd_dom_sf"/>
</dbReference>
<dbReference type="Pfam" id="PF13460">
    <property type="entry name" value="NAD_binding_10"/>
    <property type="match status" value="1"/>
</dbReference>
<organism evidence="2 3">
    <name type="scientific">Novosphingobium capsulatum</name>
    <dbReference type="NCBI Taxonomy" id="13688"/>
    <lineage>
        <taxon>Bacteria</taxon>
        <taxon>Pseudomonadati</taxon>
        <taxon>Pseudomonadota</taxon>
        <taxon>Alphaproteobacteria</taxon>
        <taxon>Sphingomonadales</taxon>
        <taxon>Sphingomonadaceae</taxon>
        <taxon>Novosphingobium</taxon>
    </lineage>
</organism>
<dbReference type="Gene3D" id="3.90.25.10">
    <property type="entry name" value="UDP-galactose 4-epimerase, domain 1"/>
    <property type="match status" value="1"/>
</dbReference>
<keyword evidence="3" id="KW-1185">Reference proteome</keyword>